<dbReference type="GO" id="GO:0016491">
    <property type="term" value="F:oxidoreductase activity"/>
    <property type="evidence" value="ECO:0007669"/>
    <property type="project" value="UniProtKB-KW"/>
</dbReference>
<sequence length="221" mass="25246">MEATKLFSERHTIRKYLNKPVSKELLIKVLTDAVRAPSWANSQPWEIYVAAGEKIEALRLAYLKSFQNHEAHTQDLPTPKEWPEYIDSRLKKSFAESFKSMGIVRDDDKARYQNWKNNYEFFGAPVAVFLCLDTTLSDWSLFDLGLFANSLMLAAKAHGLDSAPAASSVSYPHHIRKVLDIPENQKIIVGIMVGYADVEHPYNQYISSRVPMEEVVHFRGI</sequence>
<dbReference type="PANTHER" id="PTHR43673:SF10">
    <property type="entry name" value="NADH DEHYDROGENASE_NAD(P)H NITROREDUCTASE XCC3605-RELATED"/>
    <property type="match status" value="1"/>
</dbReference>
<dbReference type="Gene3D" id="3.40.109.10">
    <property type="entry name" value="NADH Oxidase"/>
    <property type="match status" value="1"/>
</dbReference>
<evidence type="ECO:0000313" key="5">
    <source>
        <dbReference type="Proteomes" id="UP000548423"/>
    </source>
</evidence>
<dbReference type="PANTHER" id="PTHR43673">
    <property type="entry name" value="NAD(P)H NITROREDUCTASE YDGI-RELATED"/>
    <property type="match status" value="1"/>
</dbReference>
<proteinExistence type="inferred from homology"/>
<dbReference type="CDD" id="cd02136">
    <property type="entry name" value="PnbA_NfnB-like"/>
    <property type="match status" value="1"/>
</dbReference>
<evidence type="ECO:0000313" key="4">
    <source>
        <dbReference type="EMBL" id="NYE09408.1"/>
    </source>
</evidence>
<dbReference type="InterPro" id="IPR000415">
    <property type="entry name" value="Nitroreductase-like"/>
</dbReference>
<evidence type="ECO:0000256" key="1">
    <source>
        <dbReference type="ARBA" id="ARBA00007118"/>
    </source>
</evidence>
<reference evidence="5" key="1">
    <citation type="submission" date="2020-07" db="EMBL/GenBank/DDBJ databases">
        <authorList>
            <person name="Partida-Martinez L."/>
            <person name="Huntemann M."/>
            <person name="Clum A."/>
            <person name="Wang J."/>
            <person name="Palaniappan K."/>
            <person name="Ritter S."/>
            <person name="Chen I.-M."/>
            <person name="Stamatis D."/>
            <person name="Reddy T."/>
            <person name="O'Malley R."/>
            <person name="Daum C."/>
            <person name="Shapiro N."/>
            <person name="Ivanova N."/>
            <person name="Kyrpides N."/>
            <person name="Woyke T."/>
        </authorList>
    </citation>
    <scope>NUCLEOTIDE SEQUENCE [LARGE SCALE GENOMIC DNA]</scope>
    <source>
        <strain evidence="5">AT2.8</strain>
    </source>
</reference>
<accession>A0A852TQU7</accession>
<name>A0A852TQU7_9BACI</name>
<dbReference type="InterPro" id="IPR029479">
    <property type="entry name" value="Nitroreductase"/>
</dbReference>
<dbReference type="EMBL" id="JACCBX010000021">
    <property type="protein sequence ID" value="NYE09408.1"/>
    <property type="molecule type" value="Genomic_DNA"/>
</dbReference>
<dbReference type="SUPFAM" id="SSF55469">
    <property type="entry name" value="FMN-dependent nitroreductase-like"/>
    <property type="match status" value="1"/>
</dbReference>
<evidence type="ECO:0000259" key="3">
    <source>
        <dbReference type="Pfam" id="PF00881"/>
    </source>
</evidence>
<dbReference type="Proteomes" id="UP000548423">
    <property type="component" value="Unassembled WGS sequence"/>
</dbReference>
<feature type="domain" description="Nitroreductase" evidence="3">
    <location>
        <begin position="9"/>
        <end position="195"/>
    </location>
</feature>
<protein>
    <submittedName>
        <fullName evidence="4">Nitroreductase</fullName>
    </submittedName>
</protein>
<comment type="caution">
    <text evidence="4">The sequence shown here is derived from an EMBL/GenBank/DDBJ whole genome shotgun (WGS) entry which is preliminary data.</text>
</comment>
<evidence type="ECO:0000256" key="2">
    <source>
        <dbReference type="ARBA" id="ARBA00023002"/>
    </source>
</evidence>
<dbReference type="Pfam" id="PF00881">
    <property type="entry name" value="Nitroreductase"/>
    <property type="match status" value="1"/>
</dbReference>
<keyword evidence="2" id="KW-0560">Oxidoreductase</keyword>
<organism evidence="4 5">
    <name type="scientific">Neobacillus niacini</name>
    <dbReference type="NCBI Taxonomy" id="86668"/>
    <lineage>
        <taxon>Bacteria</taxon>
        <taxon>Bacillati</taxon>
        <taxon>Bacillota</taxon>
        <taxon>Bacilli</taxon>
        <taxon>Bacillales</taxon>
        <taxon>Bacillaceae</taxon>
        <taxon>Neobacillus</taxon>
    </lineage>
</organism>
<comment type="similarity">
    <text evidence="1">Belongs to the nitroreductase family.</text>
</comment>
<gene>
    <name evidence="4" type="ORF">F4694_006284</name>
</gene>
<dbReference type="AlphaFoldDB" id="A0A852TQU7"/>
<reference evidence="5" key="2">
    <citation type="submission" date="2020-08" db="EMBL/GenBank/DDBJ databases">
        <title>The Agave Microbiome: Exploring the role of microbial communities in plant adaptations to desert environments.</title>
        <authorList>
            <person name="Partida-Martinez L.P."/>
        </authorList>
    </citation>
    <scope>NUCLEOTIDE SEQUENCE [LARGE SCALE GENOMIC DNA]</scope>
    <source>
        <strain evidence="5">AT2.8</strain>
    </source>
</reference>